<evidence type="ECO:0000256" key="1">
    <source>
        <dbReference type="SAM" id="SignalP"/>
    </source>
</evidence>
<feature type="chain" id="PRO_5037093161" description="DUF306 domain-containing protein" evidence="1">
    <location>
        <begin position="26"/>
        <end position="253"/>
    </location>
</feature>
<reference evidence="3 4" key="1">
    <citation type="journal article" date="2014" name="Int. J. Syst. Evol. Microbiol.">
        <title>Complete genome sequence of Corynebacterium casei LMG S-19264T (=DSM 44701T), isolated from a smear-ripened cheese.</title>
        <authorList>
            <consortium name="US DOE Joint Genome Institute (JGI-PGF)"/>
            <person name="Walter F."/>
            <person name="Albersmeier A."/>
            <person name="Kalinowski J."/>
            <person name="Ruckert C."/>
        </authorList>
    </citation>
    <scope>NUCLEOTIDE SEQUENCE [LARGE SCALE GENOMIC DNA]</scope>
    <source>
        <strain evidence="3 4">CGMCC 1.12976</strain>
    </source>
</reference>
<dbReference type="EMBL" id="BMGP01000004">
    <property type="protein sequence ID" value="GGF30299.1"/>
    <property type="molecule type" value="Genomic_DNA"/>
</dbReference>
<evidence type="ECO:0000313" key="3">
    <source>
        <dbReference type="EMBL" id="GGF30299.1"/>
    </source>
</evidence>
<accession>A0A917B9A2</accession>
<organism evidence="3 4">
    <name type="scientific">Subtercola lobariae</name>
    <dbReference type="NCBI Taxonomy" id="1588641"/>
    <lineage>
        <taxon>Bacteria</taxon>
        <taxon>Bacillati</taxon>
        <taxon>Actinomycetota</taxon>
        <taxon>Actinomycetes</taxon>
        <taxon>Micrococcales</taxon>
        <taxon>Microbacteriaceae</taxon>
        <taxon>Subtercola</taxon>
    </lineage>
</organism>
<dbReference type="Pfam" id="PF03724">
    <property type="entry name" value="META"/>
    <property type="match status" value="2"/>
</dbReference>
<dbReference type="InterPro" id="IPR053147">
    <property type="entry name" value="Hsp_HslJ-like"/>
</dbReference>
<feature type="domain" description="DUF306" evidence="2">
    <location>
        <begin position="170"/>
        <end position="246"/>
    </location>
</feature>
<feature type="domain" description="DUF306" evidence="2">
    <location>
        <begin position="58"/>
        <end position="144"/>
    </location>
</feature>
<evidence type="ECO:0000313" key="4">
    <source>
        <dbReference type="Proteomes" id="UP000598775"/>
    </source>
</evidence>
<keyword evidence="4" id="KW-1185">Reference proteome</keyword>
<dbReference type="InterPro" id="IPR005184">
    <property type="entry name" value="DUF306_Meta_HslJ"/>
</dbReference>
<dbReference type="PANTHER" id="PTHR35535">
    <property type="entry name" value="HEAT SHOCK PROTEIN HSLJ"/>
    <property type="match status" value="1"/>
</dbReference>
<keyword evidence="1" id="KW-0732">Signal</keyword>
<dbReference type="Gene3D" id="2.40.128.270">
    <property type="match status" value="2"/>
</dbReference>
<dbReference type="AlphaFoldDB" id="A0A917B9A2"/>
<dbReference type="InterPro" id="IPR038670">
    <property type="entry name" value="HslJ-like_sf"/>
</dbReference>
<feature type="signal peptide" evidence="1">
    <location>
        <begin position="1"/>
        <end position="25"/>
    </location>
</feature>
<dbReference type="Proteomes" id="UP000598775">
    <property type="component" value="Unassembled WGS sequence"/>
</dbReference>
<dbReference type="PANTHER" id="PTHR35535:SF2">
    <property type="entry name" value="DUF306 DOMAIN-CONTAINING PROTEIN"/>
    <property type="match status" value="1"/>
</dbReference>
<dbReference type="PROSITE" id="PS51257">
    <property type="entry name" value="PROKAR_LIPOPROTEIN"/>
    <property type="match status" value="1"/>
</dbReference>
<name>A0A917B9A2_9MICO</name>
<sequence>MARFAPFALLAVAATAAIILTGCSAETEPLTPPASQVADAEAAAGFQAGSLVGVWTVQEKFDSPEQPFIAFVQDNTWIASDGCNRVEGTWKVDGNGVMSTTSGPSTLMACDGAQLPLSVTLANYVSINGEYLTITSSDSTTTTTLQRATDPSVGPQGWPIGYWTQTRTSLSPFLSISADRTFTGSDGCNLIGGSWAPGSAASQSVSFTNVTSTMKFCEGVDTWLNRAASATVQGTTMTVSDANGTVIGQLSSM</sequence>
<comment type="caution">
    <text evidence="3">The sequence shown here is derived from an EMBL/GenBank/DDBJ whole genome shotgun (WGS) entry which is preliminary data.</text>
</comment>
<dbReference type="RefSeq" id="WP_203585995.1">
    <property type="nucleotide sequence ID" value="NZ_BMGP01000004.1"/>
</dbReference>
<proteinExistence type="predicted"/>
<gene>
    <name evidence="3" type="ORF">GCM10011399_24350</name>
</gene>
<evidence type="ECO:0000259" key="2">
    <source>
        <dbReference type="Pfam" id="PF03724"/>
    </source>
</evidence>
<protein>
    <recommendedName>
        <fullName evidence="2">DUF306 domain-containing protein</fullName>
    </recommendedName>
</protein>